<proteinExistence type="predicted"/>
<reference evidence="1" key="1">
    <citation type="submission" date="2020-01" db="EMBL/GenBank/DDBJ databases">
        <authorList>
            <person name="Meier V. D."/>
            <person name="Meier V D."/>
        </authorList>
    </citation>
    <scope>NUCLEOTIDE SEQUENCE</scope>
    <source>
        <strain evidence="1">HLG_WM_MAG_06</strain>
    </source>
</reference>
<protein>
    <submittedName>
        <fullName evidence="1">Uncharacterized protein</fullName>
    </submittedName>
</protein>
<dbReference type="EMBL" id="CACVAP010000017">
    <property type="protein sequence ID" value="CAA6799320.1"/>
    <property type="molecule type" value="Genomic_DNA"/>
</dbReference>
<name>A0A6S6S8L2_9BACT</name>
<organism evidence="1">
    <name type="scientific">uncultured Sulfurovum sp</name>
    <dbReference type="NCBI Taxonomy" id="269237"/>
    <lineage>
        <taxon>Bacteria</taxon>
        <taxon>Pseudomonadati</taxon>
        <taxon>Campylobacterota</taxon>
        <taxon>Epsilonproteobacteria</taxon>
        <taxon>Campylobacterales</taxon>
        <taxon>Sulfurovaceae</taxon>
        <taxon>Sulfurovum</taxon>
        <taxon>environmental samples</taxon>
    </lineage>
</organism>
<accession>A0A6S6S8L2</accession>
<evidence type="ECO:0000313" key="1">
    <source>
        <dbReference type="EMBL" id="CAA6799320.1"/>
    </source>
</evidence>
<dbReference type="AlphaFoldDB" id="A0A6S6S8L2"/>
<sequence length="29" mass="3538">MPKKTYPKHPKKREEVCLLGSELVEYMFR</sequence>
<gene>
    <name evidence="1" type="ORF">HELGO_WM11492</name>
</gene>